<dbReference type="Proteomes" id="UP000299084">
    <property type="component" value="Unassembled WGS sequence"/>
</dbReference>
<comment type="function">
    <text evidence="10">Plays a role in primary ciliogenesis by modulating actin polymerization.</text>
</comment>
<comment type="similarity">
    <text evidence="11">Belongs to the CATIP family.</text>
</comment>
<keyword evidence="16" id="KW-1185">Reference proteome</keyword>
<keyword evidence="4" id="KW-1003">Cell membrane</keyword>
<dbReference type="PANTHER" id="PTHR15505:SF3">
    <property type="entry name" value="CILIOGENESIS-ASSOCIATED TTC17-INTERACTING PROTEIN"/>
    <property type="match status" value="1"/>
</dbReference>
<comment type="subcellular location">
    <subcellularLocation>
        <location evidence="2">Cell membrane</location>
    </subcellularLocation>
    <subcellularLocation>
        <location evidence="3">Cytoplasm</location>
        <location evidence="3">Cytoskeleton</location>
    </subcellularLocation>
    <subcellularLocation>
        <location evidence="1">Nucleus</location>
    </subcellularLocation>
</comment>
<dbReference type="SUPFAM" id="SSF47391">
    <property type="entry name" value="Dimerization-anchoring domain of cAMP-dependent PK regulatory subunit"/>
    <property type="match status" value="1"/>
</dbReference>
<keyword evidence="7" id="KW-0472">Membrane</keyword>
<keyword evidence="8" id="KW-0206">Cytoskeleton</keyword>
<evidence type="ECO:0000256" key="4">
    <source>
        <dbReference type="ARBA" id="ARBA00022475"/>
    </source>
</evidence>
<reference evidence="15 16" key="1">
    <citation type="journal article" date="2019" name="Mol. Ecol. Resour.">
        <title>Improving Illumina assemblies with Hi-C and long reads: an example with the North African dromedary.</title>
        <authorList>
            <person name="Elbers J.P."/>
            <person name="Rogers M.F."/>
            <person name="Perelman P.L."/>
            <person name="Proskuryakova A.A."/>
            <person name="Serdyukova N.A."/>
            <person name="Johnson W.E."/>
            <person name="Horin P."/>
            <person name="Corander J."/>
            <person name="Murphy D."/>
            <person name="Burger P.A."/>
        </authorList>
    </citation>
    <scope>NUCLEOTIDE SEQUENCE [LARGE SCALE GENOMIC DNA]</scope>
    <source>
        <strain evidence="15">Drom800</strain>
        <tissue evidence="15">Blood</tissue>
    </source>
</reference>
<dbReference type="Pfam" id="PF21772">
    <property type="entry name" value="CATIP_N"/>
    <property type="match status" value="1"/>
</dbReference>
<sequence length="403" mass="45682">MSSKVQSKGSKAKGHQPSAQESLAPPEANAEAIHFLNSLREPGQWRRSGEDPRDTVGIRQEELLMLFFSEALVMVSDTGQPQGELTIEVQMGKHKDKFGVMSRCLFVHAFSRGFMDNILCYLSWKLEPMEQHNQEFIKFPILPMERKMSLLKHDDQLAMTRIVKEGEEVKTEVTSFPWHSIAGFVSEAANLVLLRVMASRQTVPSNARFLALDTEGKLCYSTYQALGSQTIQVGHQQVEVFIVEQTVHSEKGIPMSCQFYLLSDGHLAKRIQVGSPGCCMVTKVPILREEDDIEPRPVFEKKPLLWEEDMELYSRFTDRKEELRLSHSSYLRLHPEAQALISDFLLFLLLRQPADVVTFAAEYFGPFAKRHPPTPALRSSNRPSPFRALDLECIDGEEDQAGS</sequence>
<evidence type="ECO:0000256" key="1">
    <source>
        <dbReference type="ARBA" id="ARBA00004123"/>
    </source>
</evidence>
<evidence type="ECO:0000256" key="11">
    <source>
        <dbReference type="ARBA" id="ARBA00037938"/>
    </source>
</evidence>
<organism evidence="15 16">
    <name type="scientific">Camelus dromedarius</name>
    <name type="common">Dromedary</name>
    <name type="synonym">Arabian camel</name>
    <dbReference type="NCBI Taxonomy" id="9838"/>
    <lineage>
        <taxon>Eukaryota</taxon>
        <taxon>Metazoa</taxon>
        <taxon>Chordata</taxon>
        <taxon>Craniata</taxon>
        <taxon>Vertebrata</taxon>
        <taxon>Euteleostomi</taxon>
        <taxon>Mammalia</taxon>
        <taxon>Eutheria</taxon>
        <taxon>Laurasiatheria</taxon>
        <taxon>Artiodactyla</taxon>
        <taxon>Tylopoda</taxon>
        <taxon>Camelidae</taxon>
        <taxon>Camelus</taxon>
    </lineage>
</organism>
<comment type="caution">
    <text evidence="15">The sequence shown here is derived from an EMBL/GenBank/DDBJ whole genome shotgun (WGS) entry which is preliminary data.</text>
</comment>
<feature type="domain" description="Ciliogenesis-associated TTC17-interacting protein N-terminal" evidence="14">
    <location>
        <begin position="58"/>
        <end position="276"/>
    </location>
</feature>
<evidence type="ECO:0000313" key="16">
    <source>
        <dbReference type="Proteomes" id="UP000299084"/>
    </source>
</evidence>
<evidence type="ECO:0000256" key="6">
    <source>
        <dbReference type="ARBA" id="ARBA00022794"/>
    </source>
</evidence>
<dbReference type="InterPro" id="IPR047501">
    <property type="entry name" value="DD_CATIP"/>
</dbReference>
<dbReference type="GO" id="GO:0005856">
    <property type="term" value="C:cytoskeleton"/>
    <property type="evidence" value="ECO:0007669"/>
    <property type="project" value="UniProtKB-SubCell"/>
</dbReference>
<name>A0A5N4E6G1_CAMDR</name>
<evidence type="ECO:0000259" key="14">
    <source>
        <dbReference type="Pfam" id="PF21772"/>
    </source>
</evidence>
<evidence type="ECO:0000256" key="3">
    <source>
        <dbReference type="ARBA" id="ARBA00004245"/>
    </source>
</evidence>
<evidence type="ECO:0000256" key="5">
    <source>
        <dbReference type="ARBA" id="ARBA00022490"/>
    </source>
</evidence>
<dbReference type="GO" id="GO:0030041">
    <property type="term" value="P:actin filament polymerization"/>
    <property type="evidence" value="ECO:0007669"/>
    <property type="project" value="TreeGrafter"/>
</dbReference>
<evidence type="ECO:0000256" key="9">
    <source>
        <dbReference type="ARBA" id="ARBA00023242"/>
    </source>
</evidence>
<dbReference type="CDD" id="cd22973">
    <property type="entry name" value="DD_CATIP"/>
    <property type="match status" value="1"/>
</dbReference>
<evidence type="ECO:0000256" key="13">
    <source>
        <dbReference type="SAM" id="MobiDB-lite"/>
    </source>
</evidence>
<dbReference type="GO" id="GO:0005634">
    <property type="term" value="C:nucleus"/>
    <property type="evidence" value="ECO:0007669"/>
    <property type="project" value="UniProtKB-SubCell"/>
</dbReference>
<evidence type="ECO:0000256" key="2">
    <source>
        <dbReference type="ARBA" id="ARBA00004236"/>
    </source>
</evidence>
<dbReference type="InterPro" id="IPR048777">
    <property type="entry name" value="CATIP_N"/>
</dbReference>
<feature type="region of interest" description="Disordered" evidence="13">
    <location>
        <begin position="1"/>
        <end position="27"/>
    </location>
</feature>
<dbReference type="GO" id="GO:0005886">
    <property type="term" value="C:plasma membrane"/>
    <property type="evidence" value="ECO:0007669"/>
    <property type="project" value="UniProtKB-SubCell"/>
</dbReference>
<evidence type="ECO:0000256" key="12">
    <source>
        <dbReference type="ARBA" id="ARBA00039249"/>
    </source>
</evidence>
<evidence type="ECO:0000256" key="8">
    <source>
        <dbReference type="ARBA" id="ARBA00023212"/>
    </source>
</evidence>
<keyword evidence="5" id="KW-0963">Cytoplasm</keyword>
<evidence type="ECO:0000256" key="10">
    <source>
        <dbReference type="ARBA" id="ARBA00037538"/>
    </source>
</evidence>
<protein>
    <recommendedName>
        <fullName evidence="12">Ciliogenesis-associated TTC17-interacting protein</fullName>
    </recommendedName>
</protein>
<proteinExistence type="inferred from homology"/>
<gene>
    <name evidence="15" type="ORF">Cadr_000007350</name>
</gene>
<keyword evidence="9" id="KW-0539">Nucleus</keyword>
<keyword evidence="6" id="KW-0970">Cilium biogenesis/degradation</keyword>
<evidence type="ECO:0000313" key="15">
    <source>
        <dbReference type="EMBL" id="KAB1279093.1"/>
    </source>
</evidence>
<dbReference type="EMBL" id="JWIN03000005">
    <property type="protein sequence ID" value="KAB1279093.1"/>
    <property type="molecule type" value="Genomic_DNA"/>
</dbReference>
<evidence type="ECO:0000256" key="7">
    <source>
        <dbReference type="ARBA" id="ARBA00023136"/>
    </source>
</evidence>
<dbReference type="PANTHER" id="PTHR15505">
    <property type="entry name" value="RIIA DOMAIN-CONTAINING PROTEIN 1"/>
    <property type="match status" value="1"/>
</dbReference>
<dbReference type="GO" id="GO:0044782">
    <property type="term" value="P:cilium organization"/>
    <property type="evidence" value="ECO:0007669"/>
    <property type="project" value="TreeGrafter"/>
</dbReference>
<accession>A0A5N4E6G1</accession>
<dbReference type="AlphaFoldDB" id="A0A5N4E6G1"/>